<evidence type="ECO:0000313" key="2">
    <source>
        <dbReference type="Proteomes" id="UP000499080"/>
    </source>
</evidence>
<keyword evidence="2" id="KW-1185">Reference proteome</keyword>
<protein>
    <submittedName>
        <fullName evidence="1">Uncharacterized protein</fullName>
    </submittedName>
</protein>
<comment type="caution">
    <text evidence="1">The sequence shown here is derived from an EMBL/GenBank/DDBJ whole genome shotgun (WGS) entry which is preliminary data.</text>
</comment>
<sequence length="205" mass="23534">MNVLRPDVHAVCIGQLISYTKCRETIIGLKYIDNRLYGTSIPWLRAPSTPSGYWAGSANQTSSHLPPQPFSKARRPRWRCQPCLPRPQRNVMSRQSRSCSHHPLRQRKQYRPTSLTPIWAKHHLRPLFGPNFVSGPYWGQTSSPTPTWAKPPLRPLLGPNLHSYPYLGQTSFPTPTWAQYIDNNGKYSTPLPPVLFQFLFNFRGK</sequence>
<proteinExistence type="predicted"/>
<evidence type="ECO:0000313" key="1">
    <source>
        <dbReference type="EMBL" id="GBN55752.1"/>
    </source>
</evidence>
<organism evidence="1 2">
    <name type="scientific">Araneus ventricosus</name>
    <name type="common">Orbweaver spider</name>
    <name type="synonym">Epeira ventricosa</name>
    <dbReference type="NCBI Taxonomy" id="182803"/>
    <lineage>
        <taxon>Eukaryota</taxon>
        <taxon>Metazoa</taxon>
        <taxon>Ecdysozoa</taxon>
        <taxon>Arthropoda</taxon>
        <taxon>Chelicerata</taxon>
        <taxon>Arachnida</taxon>
        <taxon>Araneae</taxon>
        <taxon>Araneomorphae</taxon>
        <taxon>Entelegynae</taxon>
        <taxon>Araneoidea</taxon>
        <taxon>Araneidae</taxon>
        <taxon>Araneus</taxon>
    </lineage>
</organism>
<dbReference type="AlphaFoldDB" id="A0A4Y2PXC8"/>
<accession>A0A4Y2PXC8</accession>
<gene>
    <name evidence="1" type="ORF">AVEN_26659_1</name>
</gene>
<dbReference type="EMBL" id="BGPR01012371">
    <property type="protein sequence ID" value="GBN55752.1"/>
    <property type="molecule type" value="Genomic_DNA"/>
</dbReference>
<reference evidence="1 2" key="1">
    <citation type="journal article" date="2019" name="Sci. Rep.">
        <title>Orb-weaving spider Araneus ventricosus genome elucidates the spidroin gene catalogue.</title>
        <authorList>
            <person name="Kono N."/>
            <person name="Nakamura H."/>
            <person name="Ohtoshi R."/>
            <person name="Moran D.A.P."/>
            <person name="Shinohara A."/>
            <person name="Yoshida Y."/>
            <person name="Fujiwara M."/>
            <person name="Mori M."/>
            <person name="Tomita M."/>
            <person name="Arakawa K."/>
        </authorList>
    </citation>
    <scope>NUCLEOTIDE SEQUENCE [LARGE SCALE GENOMIC DNA]</scope>
</reference>
<name>A0A4Y2PXC8_ARAVE</name>
<dbReference type="Proteomes" id="UP000499080">
    <property type="component" value="Unassembled WGS sequence"/>
</dbReference>